<feature type="transmembrane region" description="Helical" evidence="1">
    <location>
        <begin position="21"/>
        <end position="42"/>
    </location>
</feature>
<keyword evidence="1" id="KW-0812">Transmembrane</keyword>
<dbReference type="Proteomes" id="UP001596086">
    <property type="component" value="Unassembled WGS sequence"/>
</dbReference>
<protein>
    <submittedName>
        <fullName evidence="2">Uncharacterized protein</fullName>
    </submittedName>
</protein>
<comment type="caution">
    <text evidence="2">The sequence shown here is derived from an EMBL/GenBank/DDBJ whole genome shotgun (WGS) entry which is preliminary data.</text>
</comment>
<dbReference type="RefSeq" id="WP_379770871.1">
    <property type="nucleotide sequence ID" value="NZ_JBHSMZ010000006.1"/>
</dbReference>
<organism evidence="2 3">
    <name type="scientific">Massilia aerilata</name>
    <dbReference type="NCBI Taxonomy" id="453817"/>
    <lineage>
        <taxon>Bacteria</taxon>
        <taxon>Pseudomonadati</taxon>
        <taxon>Pseudomonadota</taxon>
        <taxon>Betaproteobacteria</taxon>
        <taxon>Burkholderiales</taxon>
        <taxon>Oxalobacteraceae</taxon>
        <taxon>Telluria group</taxon>
        <taxon>Massilia</taxon>
    </lineage>
</organism>
<feature type="transmembrane region" description="Helical" evidence="1">
    <location>
        <begin position="48"/>
        <end position="67"/>
    </location>
</feature>
<keyword evidence="1" id="KW-1133">Transmembrane helix</keyword>
<reference evidence="3" key="1">
    <citation type="journal article" date="2019" name="Int. J. Syst. Evol. Microbiol.">
        <title>The Global Catalogue of Microorganisms (GCM) 10K type strain sequencing project: providing services to taxonomists for standard genome sequencing and annotation.</title>
        <authorList>
            <consortium name="The Broad Institute Genomics Platform"/>
            <consortium name="The Broad Institute Genome Sequencing Center for Infectious Disease"/>
            <person name="Wu L."/>
            <person name="Ma J."/>
        </authorList>
    </citation>
    <scope>NUCLEOTIDE SEQUENCE [LARGE SCALE GENOMIC DNA]</scope>
    <source>
        <strain evidence="3">CGMCC 4.5798</strain>
    </source>
</reference>
<gene>
    <name evidence="2" type="ORF">ACFPO9_11790</name>
</gene>
<evidence type="ECO:0000256" key="1">
    <source>
        <dbReference type="SAM" id="Phobius"/>
    </source>
</evidence>
<accession>A0ABW0RWG3</accession>
<evidence type="ECO:0000313" key="3">
    <source>
        <dbReference type="Proteomes" id="UP001596086"/>
    </source>
</evidence>
<evidence type="ECO:0000313" key="2">
    <source>
        <dbReference type="EMBL" id="MFC5549196.1"/>
    </source>
</evidence>
<keyword evidence="1" id="KW-0472">Membrane</keyword>
<keyword evidence="3" id="KW-1185">Reference proteome</keyword>
<name>A0ABW0RWG3_9BURK</name>
<proteinExistence type="predicted"/>
<sequence length="72" mass="7424">MAAEPFLQKGARAQKHARDAVQLAIPMAVTLALFYAGDLGLIPSSGPLAWIAACCAALLMGTALVGMDTSHQ</sequence>
<dbReference type="EMBL" id="JBHSMZ010000006">
    <property type="protein sequence ID" value="MFC5549196.1"/>
    <property type="molecule type" value="Genomic_DNA"/>
</dbReference>